<evidence type="ECO:0008006" key="3">
    <source>
        <dbReference type="Google" id="ProtNLM"/>
    </source>
</evidence>
<comment type="caution">
    <text evidence="1">The sequence shown here is derived from an EMBL/GenBank/DDBJ whole genome shotgun (WGS) entry which is preliminary data.</text>
</comment>
<evidence type="ECO:0000313" key="2">
    <source>
        <dbReference type="Proteomes" id="UP001352852"/>
    </source>
</evidence>
<name>A0ABU7EFA0_9TELE</name>
<sequence length="139" mass="15852">MKSSKLHRISDFQYSVILDEHVETVERKNSLLTGRNLPQNQAQCERPSATTDWGFERTEALKEHRSTDPGLLSIGKKSETLIVITPLGLVASSRTERQLTRSDVASRKRNKLRENIKLKAEITAYNTTLESSIRMLQKE</sequence>
<gene>
    <name evidence="1" type="ORF">CHARACLAT_033662</name>
</gene>
<accession>A0ABU7EFA0</accession>
<reference evidence="1 2" key="1">
    <citation type="submission" date="2021-06" db="EMBL/GenBank/DDBJ databases">
        <authorList>
            <person name="Palmer J.M."/>
        </authorList>
    </citation>
    <scope>NUCLEOTIDE SEQUENCE [LARGE SCALE GENOMIC DNA]</scope>
    <source>
        <strain evidence="1 2">CL_MEX2019</strain>
        <tissue evidence="1">Muscle</tissue>
    </source>
</reference>
<evidence type="ECO:0000313" key="1">
    <source>
        <dbReference type="EMBL" id="MED6285875.1"/>
    </source>
</evidence>
<keyword evidence="2" id="KW-1185">Reference proteome</keyword>
<dbReference type="Proteomes" id="UP001352852">
    <property type="component" value="Unassembled WGS sequence"/>
</dbReference>
<dbReference type="EMBL" id="JAHUTJ010057137">
    <property type="protein sequence ID" value="MED6285875.1"/>
    <property type="molecule type" value="Genomic_DNA"/>
</dbReference>
<proteinExistence type="predicted"/>
<protein>
    <recommendedName>
        <fullName evidence="3">BZIP domain-containing protein</fullName>
    </recommendedName>
</protein>
<organism evidence="1 2">
    <name type="scientific">Characodon lateralis</name>
    <dbReference type="NCBI Taxonomy" id="208331"/>
    <lineage>
        <taxon>Eukaryota</taxon>
        <taxon>Metazoa</taxon>
        <taxon>Chordata</taxon>
        <taxon>Craniata</taxon>
        <taxon>Vertebrata</taxon>
        <taxon>Euteleostomi</taxon>
        <taxon>Actinopterygii</taxon>
        <taxon>Neopterygii</taxon>
        <taxon>Teleostei</taxon>
        <taxon>Neoteleostei</taxon>
        <taxon>Acanthomorphata</taxon>
        <taxon>Ovalentaria</taxon>
        <taxon>Atherinomorphae</taxon>
        <taxon>Cyprinodontiformes</taxon>
        <taxon>Goodeidae</taxon>
        <taxon>Characodon</taxon>
    </lineage>
</organism>